<keyword evidence="1" id="KW-0117">Actin capping</keyword>
<dbReference type="EMBL" id="QGMF01000129">
    <property type="protein sequence ID" value="TVY19056.1"/>
    <property type="molecule type" value="Genomic_DNA"/>
</dbReference>
<gene>
    <name evidence="2" type="primary">fac-1_0</name>
    <name evidence="2" type="ORF">LARI1_G002019</name>
</gene>
<comment type="similarity">
    <text evidence="1">Belongs to the F-actin-capping protein alpha subunit family.</text>
</comment>
<dbReference type="InterPro" id="IPR042489">
    <property type="entry name" value="CapZ_alpha_1"/>
</dbReference>
<comment type="subunit">
    <text evidence="1">Heterodimer of an alpha and a beta subunit.</text>
</comment>
<dbReference type="InterPro" id="IPR002189">
    <property type="entry name" value="CapZ_alpha"/>
</dbReference>
<keyword evidence="1" id="KW-0009">Actin-binding</keyword>
<name>A0A8T9BI17_9HELO</name>
<protein>
    <recommendedName>
        <fullName evidence="1">F-actin-capping protein subunit alpha</fullName>
    </recommendedName>
</protein>
<dbReference type="Gene3D" id="3.30.1140.60">
    <property type="entry name" value="F-actin capping protein, alpha subunit"/>
    <property type="match status" value="1"/>
</dbReference>
<sequence>MASPLATVSSFVEGAPPGEMLLPVLLPPAILELFTEAISLDIKALTIDTPSLASQLGPAFEKYNEEQFATVKLPGSSQSVSSLLQGTGI</sequence>
<dbReference type="GO" id="GO:0051016">
    <property type="term" value="P:barbed-end actin filament capping"/>
    <property type="evidence" value="ECO:0007669"/>
    <property type="project" value="UniProtKB-UniRule"/>
</dbReference>
<evidence type="ECO:0000313" key="3">
    <source>
        <dbReference type="Proteomes" id="UP000469559"/>
    </source>
</evidence>
<dbReference type="SUPFAM" id="SSF90096">
    <property type="entry name" value="Subunits of heterodimeric actin filament capping protein Capz"/>
    <property type="match status" value="1"/>
</dbReference>
<dbReference type="OrthoDB" id="340550at2759"/>
<keyword evidence="3" id="KW-1185">Reference proteome</keyword>
<comment type="function">
    <text evidence="1">F-actin-capping proteins bind in a Ca(2+)-independent manner to the fast growing ends of actin filaments (barbed end) thereby blocking the exchange of subunits at these ends. Unlike other capping proteins (such as gelsolin and severin), these proteins do not sever actin filaments.</text>
</comment>
<evidence type="ECO:0000313" key="2">
    <source>
        <dbReference type="EMBL" id="TVY19056.1"/>
    </source>
</evidence>
<comment type="caution">
    <text evidence="2">The sequence shown here is derived from an EMBL/GenBank/DDBJ whole genome shotgun (WGS) entry which is preliminary data.</text>
</comment>
<dbReference type="Proteomes" id="UP000469559">
    <property type="component" value="Unassembled WGS sequence"/>
</dbReference>
<proteinExistence type="inferred from homology"/>
<dbReference type="Pfam" id="PF01267">
    <property type="entry name" value="F-actin_cap_A"/>
    <property type="match status" value="1"/>
</dbReference>
<organism evidence="2 3">
    <name type="scientific">Lachnellula arida</name>
    <dbReference type="NCBI Taxonomy" id="1316785"/>
    <lineage>
        <taxon>Eukaryota</taxon>
        <taxon>Fungi</taxon>
        <taxon>Dikarya</taxon>
        <taxon>Ascomycota</taxon>
        <taxon>Pezizomycotina</taxon>
        <taxon>Leotiomycetes</taxon>
        <taxon>Helotiales</taxon>
        <taxon>Lachnaceae</taxon>
        <taxon>Lachnellula</taxon>
    </lineage>
</organism>
<dbReference type="GO" id="GO:0008290">
    <property type="term" value="C:F-actin capping protein complex"/>
    <property type="evidence" value="ECO:0007669"/>
    <property type="project" value="UniProtKB-UniRule"/>
</dbReference>
<dbReference type="AlphaFoldDB" id="A0A8T9BI17"/>
<accession>A0A8T9BI17</accession>
<evidence type="ECO:0000256" key="1">
    <source>
        <dbReference type="RuleBase" id="RU365077"/>
    </source>
</evidence>
<dbReference type="GO" id="GO:0003779">
    <property type="term" value="F:actin binding"/>
    <property type="evidence" value="ECO:0007669"/>
    <property type="project" value="UniProtKB-KW"/>
</dbReference>
<reference evidence="2 3" key="1">
    <citation type="submission" date="2018-05" db="EMBL/GenBank/DDBJ databases">
        <title>Whole genome sequencing for identification of molecular markers to develop diagnostic detection tools for the regulated plant pathogen Lachnellula willkommii.</title>
        <authorList>
            <person name="Giroux E."/>
            <person name="Bilodeau G."/>
        </authorList>
    </citation>
    <scope>NUCLEOTIDE SEQUENCE [LARGE SCALE GENOMIC DNA]</scope>
    <source>
        <strain evidence="2 3">CBS 203.66</strain>
    </source>
</reference>
<dbReference type="InterPro" id="IPR037282">
    <property type="entry name" value="CapZ_alpha/beta"/>
</dbReference>